<evidence type="ECO:0000313" key="11">
    <source>
        <dbReference type="Proteomes" id="UP000282613"/>
    </source>
</evidence>
<accession>A0A0R3W7F9</accession>
<gene>
    <name evidence="10" type="ORF">TASK_LOCUS6213</name>
</gene>
<dbReference type="InterPro" id="IPR049132">
    <property type="entry name" value="FAN1-like_euk"/>
</dbReference>
<sequence>MELKADEGPAPLNDNADSLSDTTFGSSFRQHFLFAINHVFNEPCFAGLFIGEDADCIDKFAKLSDVDCFSDTELLCTLGRNELVNLAALFKLPSRGTDRRAIINALLKSSRHPSLLDFFVPTRSVKQSRLRALTERSLGPCFSVVKDYADVFSRVLLCFSLTSEKRSTSSYSGSFKSILAKDIFEIVQTRRGNITLPTYTISRKSLILRNKDELSKFFELCNLRHQLGYLTMKSNFAQAYEHFQQHLNHLTTVIENSTFQRSDLPRFLQRFTLPSLAIRLIRIGVNACERLRKYHEAVELILIVLSSDLLTSTSSRTMCFFIKRLLLDQGTHCGDPVACLKKIESLLLILRGLHPRHRLEIQTQIGRLTGEKSENESSNFWRDKNEDLRKSKRGENSSRKEWAMDSFVLDDIEALKNELLPRLKCAPVVKLSAPTPRSSTKLGARRPVYLWMGPEEDATKKALKTSIFQVENWALQHYLHNEKFEKGLHAESRICTTLFVLLFYDLLYGVDRADVFYSMLQTAPLDLFTGDFYISHRELVESRLEMISSAKRSLQTPGTELIVADPISQLLTDTWTKHKDERCIGVNWNLFPDGESDVVASDESVVLASICRLLISDYANWCSGLPDLTVWSPSSGKAKLVEVKGPSDQLSSQQVVWMDSLLSFGADVEICSVSGKLDLLPRICDHSSNTEDLISCFFYFSSSS</sequence>
<evidence type="ECO:0000256" key="1">
    <source>
        <dbReference type="ARBA" id="ARBA00000983"/>
    </source>
</evidence>
<dbReference type="WBParaSite" id="TASK_0000621201-mRNA-1">
    <property type="protein sequence ID" value="TASK_0000621201-mRNA-1"/>
    <property type="gene ID" value="TASK_0000621201"/>
</dbReference>
<dbReference type="AlphaFoldDB" id="A0A0R3W7F9"/>
<dbReference type="GO" id="GO:0017108">
    <property type="term" value="F:5'-flap endonuclease activity"/>
    <property type="evidence" value="ECO:0007669"/>
    <property type="project" value="TreeGrafter"/>
</dbReference>
<proteinExistence type="inferred from homology"/>
<evidence type="ECO:0000259" key="9">
    <source>
        <dbReference type="SMART" id="SM00990"/>
    </source>
</evidence>
<keyword evidence="6 8" id="KW-0460">Magnesium</keyword>
<dbReference type="STRING" id="60517.A0A0R3W7F9"/>
<organism evidence="12">
    <name type="scientific">Taenia asiatica</name>
    <name type="common">Asian tapeworm</name>
    <dbReference type="NCBI Taxonomy" id="60517"/>
    <lineage>
        <taxon>Eukaryota</taxon>
        <taxon>Metazoa</taxon>
        <taxon>Spiralia</taxon>
        <taxon>Lophotrochozoa</taxon>
        <taxon>Platyhelminthes</taxon>
        <taxon>Cestoda</taxon>
        <taxon>Eucestoda</taxon>
        <taxon>Cyclophyllidea</taxon>
        <taxon>Taeniidae</taxon>
        <taxon>Taenia</taxon>
    </lineage>
</organism>
<protein>
    <recommendedName>
        <fullName evidence="8">Fanconi-associated nuclease</fullName>
        <ecNumber evidence="8">3.1.4.1</ecNumber>
    </recommendedName>
</protein>
<dbReference type="OrthoDB" id="76364at2759"/>
<dbReference type="GO" id="GO:0005634">
    <property type="term" value="C:nucleus"/>
    <property type="evidence" value="ECO:0007669"/>
    <property type="project" value="UniProtKB-SubCell"/>
</dbReference>
<dbReference type="InterPro" id="IPR011856">
    <property type="entry name" value="tRNA_endonuc-like_dom_sf"/>
</dbReference>
<comment type="catalytic activity">
    <reaction evidence="1 8">
        <text>Hydrolytically removes 5'-nucleotides successively from the 3'-hydroxy termini of 3'-hydroxy-terminated oligonucleotides.</text>
        <dbReference type="EC" id="3.1.4.1"/>
    </reaction>
</comment>
<dbReference type="EC" id="3.1.4.1" evidence="8"/>
<evidence type="ECO:0000313" key="12">
    <source>
        <dbReference type="WBParaSite" id="TASK_0000621201-mRNA-1"/>
    </source>
</evidence>
<dbReference type="GO" id="GO:0036297">
    <property type="term" value="P:interstrand cross-link repair"/>
    <property type="evidence" value="ECO:0007669"/>
    <property type="project" value="InterPro"/>
</dbReference>
<dbReference type="Gene3D" id="3.40.1350.10">
    <property type="match status" value="1"/>
</dbReference>
<evidence type="ECO:0000256" key="6">
    <source>
        <dbReference type="ARBA" id="ARBA00022842"/>
    </source>
</evidence>
<keyword evidence="3 8" id="KW-0540">Nuclease</keyword>
<comment type="subcellular location">
    <subcellularLocation>
        <location evidence="8">Nucleus</location>
    </subcellularLocation>
</comment>
<keyword evidence="5 8" id="KW-0378">Hydrolase</keyword>
<dbReference type="InterPro" id="IPR014883">
    <property type="entry name" value="VRR_NUC"/>
</dbReference>
<dbReference type="GO" id="GO:0046872">
    <property type="term" value="F:metal ion binding"/>
    <property type="evidence" value="ECO:0007669"/>
    <property type="project" value="UniProtKB-KW"/>
</dbReference>
<dbReference type="PANTHER" id="PTHR15749:SF4">
    <property type="entry name" value="FANCONI-ASSOCIATED NUCLEASE 1"/>
    <property type="match status" value="1"/>
</dbReference>
<dbReference type="SMART" id="SM00990">
    <property type="entry name" value="VRR_NUC"/>
    <property type="match status" value="1"/>
</dbReference>
<dbReference type="GO" id="GO:0070336">
    <property type="term" value="F:flap-structured DNA binding"/>
    <property type="evidence" value="ECO:0007669"/>
    <property type="project" value="TreeGrafter"/>
</dbReference>
<dbReference type="InterPro" id="IPR033315">
    <property type="entry name" value="Fan1-like"/>
</dbReference>
<keyword evidence="8" id="KW-0227">DNA damage</keyword>
<evidence type="ECO:0000313" key="10">
    <source>
        <dbReference type="EMBL" id="VDK36308.1"/>
    </source>
</evidence>
<evidence type="ECO:0000256" key="7">
    <source>
        <dbReference type="ARBA" id="ARBA00023211"/>
    </source>
</evidence>
<name>A0A0R3W7F9_TAEAS</name>
<evidence type="ECO:0000256" key="8">
    <source>
        <dbReference type="RuleBase" id="RU365033"/>
    </source>
</evidence>
<keyword evidence="8" id="KW-0234">DNA repair</keyword>
<dbReference type="Proteomes" id="UP000282613">
    <property type="component" value="Unassembled WGS sequence"/>
</dbReference>
<evidence type="ECO:0000256" key="2">
    <source>
        <dbReference type="ARBA" id="ARBA00005533"/>
    </source>
</evidence>
<comment type="similarity">
    <text evidence="2 8">Belongs to the FAN1 family.</text>
</comment>
<comment type="cofactor">
    <cofactor evidence="8">
        <name>Mg(2+)</name>
        <dbReference type="ChEBI" id="CHEBI:18420"/>
    </cofactor>
    <cofactor evidence="8">
        <name>Mn(2+)</name>
        <dbReference type="ChEBI" id="CHEBI:29035"/>
    </cofactor>
</comment>
<feature type="domain" description="VRR-NUC" evidence="9">
    <location>
        <begin position="574"/>
        <end position="675"/>
    </location>
</feature>
<dbReference type="EMBL" id="UYRS01018480">
    <property type="protein sequence ID" value="VDK36308.1"/>
    <property type="molecule type" value="Genomic_DNA"/>
</dbReference>
<comment type="function">
    <text evidence="8">Nuclease required for the repair of DNA interstrand cross-links (ICL). Acts as a 5'-3' exonuclease that anchors at a cut end of DNA and cleaves DNA successively at every third nucleotide, allowing to excise an ICL from one strand through flanking incisions.</text>
</comment>
<dbReference type="PANTHER" id="PTHR15749">
    <property type="entry name" value="FANCONI-ASSOCIATED NUCLEASE 1"/>
    <property type="match status" value="1"/>
</dbReference>
<dbReference type="Pfam" id="PF08774">
    <property type="entry name" value="VRR_NUC"/>
    <property type="match status" value="1"/>
</dbReference>
<reference evidence="10 11" key="2">
    <citation type="submission" date="2018-11" db="EMBL/GenBank/DDBJ databases">
        <authorList>
            <consortium name="Pathogen Informatics"/>
        </authorList>
    </citation>
    <scope>NUCLEOTIDE SEQUENCE [LARGE SCALE GENOMIC DNA]</scope>
</reference>
<keyword evidence="11" id="KW-1185">Reference proteome</keyword>
<evidence type="ECO:0000256" key="4">
    <source>
        <dbReference type="ARBA" id="ARBA00022723"/>
    </source>
</evidence>
<evidence type="ECO:0000256" key="3">
    <source>
        <dbReference type="ARBA" id="ARBA00022722"/>
    </source>
</evidence>
<keyword evidence="7 8" id="KW-0464">Manganese</keyword>
<reference evidence="12" key="1">
    <citation type="submission" date="2016-04" db="UniProtKB">
        <authorList>
            <consortium name="WormBaseParasite"/>
        </authorList>
    </citation>
    <scope>IDENTIFICATION</scope>
</reference>
<dbReference type="CDD" id="cd22326">
    <property type="entry name" value="FAN1-like"/>
    <property type="match status" value="1"/>
</dbReference>
<evidence type="ECO:0000256" key="5">
    <source>
        <dbReference type="ARBA" id="ARBA00022801"/>
    </source>
</evidence>
<dbReference type="GO" id="GO:0004528">
    <property type="term" value="F:phosphodiesterase I activity"/>
    <property type="evidence" value="ECO:0007669"/>
    <property type="project" value="UniProtKB-EC"/>
</dbReference>
<keyword evidence="4 8" id="KW-0479">Metal-binding</keyword>
<keyword evidence="8" id="KW-0539">Nucleus</keyword>
<dbReference type="GO" id="GO:0008409">
    <property type="term" value="F:5'-3' exonuclease activity"/>
    <property type="evidence" value="ECO:0007669"/>
    <property type="project" value="TreeGrafter"/>
</dbReference>